<evidence type="ECO:0000259" key="1">
    <source>
        <dbReference type="PROSITE" id="PS50142"/>
    </source>
</evidence>
<comment type="caution">
    <text evidence="2">The sequence shown here is derived from an EMBL/GenBank/DDBJ whole genome shotgun (WGS) entry which is preliminary data.</text>
</comment>
<dbReference type="GO" id="GO:0006396">
    <property type="term" value="P:RNA processing"/>
    <property type="evidence" value="ECO:0007669"/>
    <property type="project" value="InterPro"/>
</dbReference>
<dbReference type="InterPro" id="IPR000999">
    <property type="entry name" value="RNase_III_dom"/>
</dbReference>
<gene>
    <name evidence="2" type="ORF">PPENT_87.1.T1210114</name>
</gene>
<sequence>MFNHLLEFHNQMLLVQALSNKIHEIEYFQKTGKPYKYGNNEEFIIDGQQLIEFYFYDYMMLQGFPNEQSQLKKPSDIIQLRQRLINDKYLSEMAILLNLQNLIKVGNQKSLKNNPKILSDCLKSIIGAHYYDKQNDLETLRDLIHPIIVQLLNKGEQITKAQWKYNPKSSFLEYLNSLKGQLDINPKLTIEWKKDDCVQNSNKSIYQITLELNSTLKIQKFGMNKRETEQNVYLEALIQLRKYDIKHNQNQQTLNQQKTKIIQIQDESQFLTSLNSTINNQDLTLHIFSEQNQDKYNLDCDLQFNLILEKLAFE</sequence>
<accession>A0A8S1XDQ8</accession>
<dbReference type="Pfam" id="PF00636">
    <property type="entry name" value="Ribonuclease_3"/>
    <property type="match status" value="1"/>
</dbReference>
<evidence type="ECO:0000313" key="3">
    <source>
        <dbReference type="Proteomes" id="UP000689195"/>
    </source>
</evidence>
<dbReference type="Proteomes" id="UP000689195">
    <property type="component" value="Unassembled WGS sequence"/>
</dbReference>
<dbReference type="EMBL" id="CAJJDO010000121">
    <property type="protein sequence ID" value="CAD8199307.1"/>
    <property type="molecule type" value="Genomic_DNA"/>
</dbReference>
<dbReference type="AlphaFoldDB" id="A0A8S1XDQ8"/>
<reference evidence="2" key="1">
    <citation type="submission" date="2021-01" db="EMBL/GenBank/DDBJ databases">
        <authorList>
            <consortium name="Genoscope - CEA"/>
            <person name="William W."/>
        </authorList>
    </citation>
    <scope>NUCLEOTIDE SEQUENCE</scope>
</reference>
<feature type="domain" description="RNase III" evidence="1">
    <location>
        <begin position="76"/>
        <end position="134"/>
    </location>
</feature>
<keyword evidence="3" id="KW-1185">Reference proteome</keyword>
<evidence type="ECO:0000313" key="2">
    <source>
        <dbReference type="EMBL" id="CAD8199307.1"/>
    </source>
</evidence>
<dbReference type="CDD" id="cd00593">
    <property type="entry name" value="RIBOc"/>
    <property type="match status" value="1"/>
</dbReference>
<organism evidence="2 3">
    <name type="scientific">Paramecium pentaurelia</name>
    <dbReference type="NCBI Taxonomy" id="43138"/>
    <lineage>
        <taxon>Eukaryota</taxon>
        <taxon>Sar</taxon>
        <taxon>Alveolata</taxon>
        <taxon>Ciliophora</taxon>
        <taxon>Intramacronucleata</taxon>
        <taxon>Oligohymenophorea</taxon>
        <taxon>Peniculida</taxon>
        <taxon>Parameciidae</taxon>
        <taxon>Paramecium</taxon>
    </lineage>
</organism>
<name>A0A8S1XDQ8_9CILI</name>
<dbReference type="SMART" id="SM00535">
    <property type="entry name" value="RIBOc"/>
    <property type="match status" value="1"/>
</dbReference>
<proteinExistence type="predicted"/>
<dbReference type="GO" id="GO:0004525">
    <property type="term" value="F:ribonuclease III activity"/>
    <property type="evidence" value="ECO:0007669"/>
    <property type="project" value="InterPro"/>
</dbReference>
<protein>
    <recommendedName>
        <fullName evidence="1">RNase III domain-containing protein</fullName>
    </recommendedName>
</protein>
<dbReference type="PROSITE" id="PS50142">
    <property type="entry name" value="RNASE_3_2"/>
    <property type="match status" value="1"/>
</dbReference>
<dbReference type="OrthoDB" id="301959at2759"/>